<evidence type="ECO:0000259" key="2">
    <source>
        <dbReference type="Pfam" id="PF00534"/>
    </source>
</evidence>
<dbReference type="RefSeq" id="WP_273633411.1">
    <property type="nucleotide sequence ID" value="NZ_CP117167.1"/>
</dbReference>
<dbReference type="Proteomes" id="UP001216139">
    <property type="component" value="Chromosome"/>
</dbReference>
<proteinExistence type="predicted"/>
<protein>
    <submittedName>
        <fullName evidence="4">Glycosyltransferase family 1 protein</fullName>
    </submittedName>
</protein>
<dbReference type="PANTHER" id="PTHR46401:SF2">
    <property type="entry name" value="GLYCOSYLTRANSFERASE WBBK-RELATED"/>
    <property type="match status" value="1"/>
</dbReference>
<dbReference type="SUPFAM" id="SSF53756">
    <property type="entry name" value="UDP-Glycosyltransferase/glycogen phosphorylase"/>
    <property type="match status" value="1"/>
</dbReference>
<dbReference type="InterPro" id="IPR001296">
    <property type="entry name" value="Glyco_trans_1"/>
</dbReference>
<organism evidence="4 5">
    <name type="scientific">Mucilaginibacter jinjuensis</name>
    <dbReference type="NCBI Taxonomy" id="1176721"/>
    <lineage>
        <taxon>Bacteria</taxon>
        <taxon>Pseudomonadati</taxon>
        <taxon>Bacteroidota</taxon>
        <taxon>Sphingobacteriia</taxon>
        <taxon>Sphingobacteriales</taxon>
        <taxon>Sphingobacteriaceae</taxon>
        <taxon>Mucilaginibacter</taxon>
    </lineage>
</organism>
<dbReference type="CDD" id="cd03809">
    <property type="entry name" value="GT4_MtfB-like"/>
    <property type="match status" value="1"/>
</dbReference>
<dbReference type="Pfam" id="PF00534">
    <property type="entry name" value="Glycos_transf_1"/>
    <property type="match status" value="1"/>
</dbReference>
<sequence length="361" mass="41108">MVSITIDARMIDASGIGVYLENILEQIVSAYKVILLGDPDKLAAYQHTAQIIPFFAPIYSIKEQIAFKNIIPECDIFWSPHYNVPLFSIKAKKRVATIHDVYHLAFSQELGLLKRLYARMVMNVAVKLSSRIITVSEFSKKELLKYTKSEDNKITVIYNGVDHHVKINSFEDLKEKYKIPDKYILYVGNVKPHKNLRKLLEAYLLLDPSLYQKYKVVIVGQKHGFITGDLALIKWIDNTPRLADNVIFTGFADHEDMDTLYYYASVFVFPSIYEGFGLPPLEAMANGCPVIVSNESCLPEICGDAALYFNPFDEREISNKISTVLKSRTLPTQLIERGIQHASKFSWEKSGRIHIGLFNSL</sequence>
<feature type="domain" description="Glycosyltransferase subfamily 4-like N-terminal" evidence="3">
    <location>
        <begin position="14"/>
        <end position="163"/>
    </location>
</feature>
<gene>
    <name evidence="4" type="ORF">PQO05_13325</name>
</gene>
<dbReference type="PANTHER" id="PTHR46401">
    <property type="entry name" value="GLYCOSYLTRANSFERASE WBBK-RELATED"/>
    <property type="match status" value="1"/>
</dbReference>
<evidence type="ECO:0000256" key="1">
    <source>
        <dbReference type="ARBA" id="ARBA00022679"/>
    </source>
</evidence>
<dbReference type="Gene3D" id="3.40.50.2000">
    <property type="entry name" value="Glycogen Phosphorylase B"/>
    <property type="match status" value="2"/>
</dbReference>
<reference evidence="4 5" key="1">
    <citation type="submission" date="2023-02" db="EMBL/GenBank/DDBJ databases">
        <title>Genome sequence of Mucilaginibacter jinjuensis strain KACC 16571.</title>
        <authorList>
            <person name="Kim S."/>
            <person name="Heo J."/>
            <person name="Kwon S.-W."/>
        </authorList>
    </citation>
    <scope>NUCLEOTIDE SEQUENCE [LARGE SCALE GENOMIC DNA]</scope>
    <source>
        <strain evidence="4 5">KACC 16571</strain>
    </source>
</reference>
<accession>A0ABY7TGT3</accession>
<dbReference type="InterPro" id="IPR028098">
    <property type="entry name" value="Glyco_trans_4-like_N"/>
</dbReference>
<name>A0ABY7TGT3_9SPHI</name>
<evidence type="ECO:0000313" key="4">
    <source>
        <dbReference type="EMBL" id="WCT14918.1"/>
    </source>
</evidence>
<evidence type="ECO:0000259" key="3">
    <source>
        <dbReference type="Pfam" id="PF13439"/>
    </source>
</evidence>
<keyword evidence="1" id="KW-0808">Transferase</keyword>
<evidence type="ECO:0000313" key="5">
    <source>
        <dbReference type="Proteomes" id="UP001216139"/>
    </source>
</evidence>
<feature type="domain" description="Glycosyl transferase family 1" evidence="2">
    <location>
        <begin position="171"/>
        <end position="340"/>
    </location>
</feature>
<dbReference type="Pfam" id="PF13439">
    <property type="entry name" value="Glyco_transf_4"/>
    <property type="match status" value="1"/>
</dbReference>
<dbReference type="EMBL" id="CP117167">
    <property type="protein sequence ID" value="WCT14918.1"/>
    <property type="molecule type" value="Genomic_DNA"/>
</dbReference>
<keyword evidence="5" id="KW-1185">Reference proteome</keyword>